<evidence type="ECO:0000259" key="10">
    <source>
        <dbReference type="Pfam" id="PF05922"/>
    </source>
</evidence>
<dbReference type="InterPro" id="IPR000209">
    <property type="entry name" value="Peptidase_S8/S53_dom"/>
</dbReference>
<dbReference type="SUPFAM" id="SSF52743">
    <property type="entry name" value="Subtilisin-like"/>
    <property type="match status" value="1"/>
</dbReference>
<dbReference type="Pfam" id="PF00082">
    <property type="entry name" value="Peptidase_S8"/>
    <property type="match status" value="1"/>
</dbReference>
<comment type="similarity">
    <text evidence="1 6 7">Belongs to the peptidase S8 family.</text>
</comment>
<evidence type="ECO:0000256" key="4">
    <source>
        <dbReference type="ARBA" id="ARBA00022801"/>
    </source>
</evidence>
<feature type="signal peptide" evidence="8">
    <location>
        <begin position="1"/>
        <end position="15"/>
    </location>
</feature>
<dbReference type="PANTHER" id="PTHR43806:SF58">
    <property type="entry name" value="ALKALINE PROTEASE 1-RELATED"/>
    <property type="match status" value="1"/>
</dbReference>
<evidence type="ECO:0000313" key="11">
    <source>
        <dbReference type="EMBL" id="KAF1809990.1"/>
    </source>
</evidence>
<dbReference type="GO" id="GO:0004252">
    <property type="term" value="F:serine-type endopeptidase activity"/>
    <property type="evidence" value="ECO:0007669"/>
    <property type="project" value="UniProtKB-UniRule"/>
</dbReference>
<dbReference type="InterPro" id="IPR023827">
    <property type="entry name" value="Peptidase_S8_Asp-AS"/>
</dbReference>
<evidence type="ECO:0000256" key="1">
    <source>
        <dbReference type="ARBA" id="ARBA00011073"/>
    </source>
</evidence>
<dbReference type="Proteomes" id="UP000504638">
    <property type="component" value="Unplaced"/>
</dbReference>
<dbReference type="RefSeq" id="XP_033531621.1">
    <property type="nucleotide sequence ID" value="XM_033682208.1"/>
</dbReference>
<feature type="chain" id="PRO_5044631647" evidence="8">
    <location>
        <begin position="16"/>
        <end position="435"/>
    </location>
</feature>
<dbReference type="PANTHER" id="PTHR43806">
    <property type="entry name" value="PEPTIDASE S8"/>
    <property type="match status" value="1"/>
</dbReference>
<reference evidence="13" key="2">
    <citation type="submission" date="2020-04" db="EMBL/GenBank/DDBJ databases">
        <authorList>
            <consortium name="NCBI Genome Project"/>
        </authorList>
    </citation>
    <scope>NUCLEOTIDE SEQUENCE</scope>
    <source>
        <strain evidence="13">CBS 781.70</strain>
    </source>
</reference>
<protein>
    <submittedName>
        <fullName evidence="11 13">Subtilisin-like protein</fullName>
    </submittedName>
</protein>
<dbReference type="InterPro" id="IPR050131">
    <property type="entry name" value="Peptidase_S8_subtilisin-like"/>
</dbReference>
<evidence type="ECO:0000256" key="8">
    <source>
        <dbReference type="SAM" id="SignalP"/>
    </source>
</evidence>
<dbReference type="PROSITE" id="PS51892">
    <property type="entry name" value="SUBTILASE"/>
    <property type="match status" value="1"/>
</dbReference>
<sequence>MRFSLALLAIRLSLAAPAPQQSPPVPAGDGKNYIVTLKPGNSVEGVSFDIVNPLYTYNFEKFQGIVAPLTADEAAKISADPRVASVHLGGEVEDPFVGIPLVVPESKENREFRESVSSQVSSGEIGLAPIVQVDAPWGLARISSRETGGTDYTYDSSGGEGTCTYIVDSGIQASHEDFGGRATLLADISPEPGSGGVDTQGHGTHCAGTTGGTVYGVAKETRIFGIKFCYELGCPGASLPAGIQEAINHYQANRDSLCRNGGVVSLSLGISNYGWEEEYGYNNPEFDAVNAAVEQGYNAGLFIAAAAGNANLSAEYFGPAASPYACTVSASDIQDVRPVWANWGPPVDVFAPGVQVLSTWIGPNNNETAIFDGTSMATPHIAGLAAYLLGITPGLAPGALCERIKSLATKDVVELGDIDRFPTTRDVAYNGLEQE</sequence>
<dbReference type="GeneID" id="54422778"/>
<reference evidence="11 13" key="1">
    <citation type="submission" date="2020-01" db="EMBL/GenBank/DDBJ databases">
        <authorList>
            <consortium name="DOE Joint Genome Institute"/>
            <person name="Haridas S."/>
            <person name="Albert R."/>
            <person name="Binder M."/>
            <person name="Bloem J."/>
            <person name="Labutti K."/>
            <person name="Salamov A."/>
            <person name="Andreopoulos B."/>
            <person name="Baker S.E."/>
            <person name="Barry K."/>
            <person name="Bills G."/>
            <person name="Bluhm B.H."/>
            <person name="Cannon C."/>
            <person name="Castanera R."/>
            <person name="Culley D.E."/>
            <person name="Daum C."/>
            <person name="Ezra D."/>
            <person name="Gonzalez J.B."/>
            <person name="Henrissat B."/>
            <person name="Kuo A."/>
            <person name="Liang C."/>
            <person name="Lipzen A."/>
            <person name="Lutzoni F."/>
            <person name="Magnuson J."/>
            <person name="Mondo S."/>
            <person name="Nolan M."/>
            <person name="Ohm R."/>
            <person name="Pangilinan J."/>
            <person name="Park H.-J."/>
            <person name="Ramirez L."/>
            <person name="Alfaro M."/>
            <person name="Sun H."/>
            <person name="Tritt A."/>
            <person name="Yoshinaga Y."/>
            <person name="Zwiers L.-H."/>
            <person name="Turgeon B.G."/>
            <person name="Goodwin S.B."/>
            <person name="Spatafora J.W."/>
            <person name="Crous P.W."/>
            <person name="Grigoriev I.V."/>
        </authorList>
    </citation>
    <scope>NUCLEOTIDE SEQUENCE</scope>
    <source>
        <strain evidence="11 13">CBS 781.70</strain>
    </source>
</reference>
<keyword evidence="4 6" id="KW-0378">Hydrolase</keyword>
<evidence type="ECO:0000256" key="5">
    <source>
        <dbReference type="ARBA" id="ARBA00022825"/>
    </source>
</evidence>
<dbReference type="OrthoDB" id="206201at2759"/>
<evidence type="ECO:0000313" key="13">
    <source>
        <dbReference type="RefSeq" id="XP_033531621.1"/>
    </source>
</evidence>
<evidence type="ECO:0000259" key="9">
    <source>
        <dbReference type="Pfam" id="PF00082"/>
    </source>
</evidence>
<dbReference type="AlphaFoldDB" id="A0A6G1FWD3"/>
<dbReference type="PROSITE" id="PS00138">
    <property type="entry name" value="SUBTILASE_SER"/>
    <property type="match status" value="1"/>
</dbReference>
<feature type="active site" description="Charge relay system" evidence="6">
    <location>
        <position position="168"/>
    </location>
</feature>
<dbReference type="InterPro" id="IPR036852">
    <property type="entry name" value="Peptidase_S8/S53_dom_sf"/>
</dbReference>
<evidence type="ECO:0000256" key="3">
    <source>
        <dbReference type="ARBA" id="ARBA00022729"/>
    </source>
</evidence>
<feature type="active site" description="Charge relay system" evidence="6">
    <location>
        <position position="202"/>
    </location>
</feature>
<dbReference type="GO" id="GO:0006508">
    <property type="term" value="P:proteolysis"/>
    <property type="evidence" value="ECO:0007669"/>
    <property type="project" value="UniProtKB-KW"/>
</dbReference>
<dbReference type="GO" id="GO:0005576">
    <property type="term" value="C:extracellular region"/>
    <property type="evidence" value="ECO:0007669"/>
    <property type="project" value="UniProtKB-ARBA"/>
</dbReference>
<keyword evidence="5 6" id="KW-0720">Serine protease</keyword>
<evidence type="ECO:0000313" key="12">
    <source>
        <dbReference type="Proteomes" id="UP000504638"/>
    </source>
</evidence>
<dbReference type="InterPro" id="IPR023828">
    <property type="entry name" value="Peptidase_S8_Ser-AS"/>
</dbReference>
<evidence type="ECO:0000256" key="2">
    <source>
        <dbReference type="ARBA" id="ARBA00022670"/>
    </source>
</evidence>
<dbReference type="InterPro" id="IPR034193">
    <property type="entry name" value="PCSK9_ProteinaseK-like"/>
</dbReference>
<dbReference type="InterPro" id="IPR010259">
    <property type="entry name" value="S8pro/Inhibitor_I9"/>
</dbReference>
<evidence type="ECO:0000256" key="7">
    <source>
        <dbReference type="RuleBase" id="RU003355"/>
    </source>
</evidence>
<dbReference type="EMBL" id="ML975169">
    <property type="protein sequence ID" value="KAF1809990.1"/>
    <property type="molecule type" value="Genomic_DNA"/>
</dbReference>
<keyword evidence="2 6" id="KW-0645">Protease</keyword>
<keyword evidence="3 8" id="KW-0732">Signal</keyword>
<dbReference type="PRINTS" id="PR00723">
    <property type="entry name" value="SUBTILISIN"/>
</dbReference>
<dbReference type="PROSITE" id="PS00136">
    <property type="entry name" value="SUBTILASE_ASP"/>
    <property type="match status" value="1"/>
</dbReference>
<name>A0A6G1FWD3_9PEZI</name>
<gene>
    <name evidence="11 13" type="ORF">P152DRAFT_493721</name>
</gene>
<reference evidence="13" key="3">
    <citation type="submission" date="2025-04" db="UniProtKB">
        <authorList>
            <consortium name="RefSeq"/>
        </authorList>
    </citation>
    <scope>IDENTIFICATION</scope>
    <source>
        <strain evidence="13">CBS 781.70</strain>
    </source>
</reference>
<dbReference type="Pfam" id="PF05922">
    <property type="entry name" value="Inhibitor_I9"/>
    <property type="match status" value="1"/>
</dbReference>
<accession>A0A6G1FWD3</accession>
<organism evidence="11">
    <name type="scientific">Eremomyces bilateralis CBS 781.70</name>
    <dbReference type="NCBI Taxonomy" id="1392243"/>
    <lineage>
        <taxon>Eukaryota</taxon>
        <taxon>Fungi</taxon>
        <taxon>Dikarya</taxon>
        <taxon>Ascomycota</taxon>
        <taxon>Pezizomycotina</taxon>
        <taxon>Dothideomycetes</taxon>
        <taxon>Dothideomycetes incertae sedis</taxon>
        <taxon>Eremomycetales</taxon>
        <taxon>Eremomycetaceae</taxon>
        <taxon>Eremomyces</taxon>
    </lineage>
</organism>
<feature type="domain" description="Inhibitor I9" evidence="10">
    <location>
        <begin position="54"/>
        <end position="87"/>
    </location>
</feature>
<dbReference type="InterPro" id="IPR015500">
    <property type="entry name" value="Peptidase_S8_subtilisin-rel"/>
</dbReference>
<dbReference type="CDD" id="cd04077">
    <property type="entry name" value="Peptidases_S8_PCSK9_ProteinaseK_like"/>
    <property type="match status" value="1"/>
</dbReference>
<proteinExistence type="inferred from homology"/>
<evidence type="ECO:0000256" key="6">
    <source>
        <dbReference type="PROSITE-ProRule" id="PRU01240"/>
    </source>
</evidence>
<feature type="active site" description="Charge relay system" evidence="6">
    <location>
        <position position="375"/>
    </location>
</feature>
<feature type="domain" description="Peptidase S8/S53" evidence="9">
    <location>
        <begin position="165"/>
        <end position="405"/>
    </location>
</feature>
<dbReference type="Gene3D" id="3.40.50.200">
    <property type="entry name" value="Peptidase S8/S53 domain"/>
    <property type="match status" value="1"/>
</dbReference>
<keyword evidence="12" id="KW-1185">Reference proteome</keyword>